<name>B4HJQ0_DROSE</name>
<evidence type="ECO:0000256" key="1">
    <source>
        <dbReference type="ARBA" id="ARBA00006233"/>
    </source>
</evidence>
<dbReference type="PANTHER" id="PTHR31435:SF9">
    <property type="entry name" value="PROTEIN NATD1"/>
    <property type="match status" value="1"/>
</dbReference>
<gene>
    <name evidence="5" type="primary">Dsec\GM25645</name>
    <name evidence="5" type="ORF">Dsec_GM25645</name>
</gene>
<evidence type="ECO:0000313" key="5">
    <source>
        <dbReference type="EMBL" id="EDW41777.1"/>
    </source>
</evidence>
<sequence length="144" mass="16421">MLSKLLPILIVQGGRRTYSLFSKVYTIPTSNHHTLTGQVLTVPNLNSPKRCFGTHIVVRQKRDRFYTDIGELRAELVYSIRDGVMTINSTNVPEELGGHGIGKLLAKSALDYALLNGHFIIIRCRFVQHYIDKYEPQYAKYIIN</sequence>
<dbReference type="HOGENOM" id="CLU_1808189_0_0_1"/>
<feature type="domain" description="N-acetyltransferase" evidence="4">
    <location>
        <begin position="57"/>
        <end position="143"/>
    </location>
</feature>
<protein>
    <recommendedName>
        <fullName evidence="2">Protein NATD1</fullName>
    </recommendedName>
    <alternativeName>
        <fullName evidence="3">N-acetyltransferase domain-containing protein 1</fullName>
    </alternativeName>
</protein>
<dbReference type="AlphaFoldDB" id="B4HJQ0"/>
<dbReference type="OMA" id="CFGTHIV"/>
<dbReference type="EMBL" id="CH480815">
    <property type="protein sequence ID" value="EDW41777.1"/>
    <property type="molecule type" value="Genomic_DNA"/>
</dbReference>
<dbReference type="PROSITE" id="PS51729">
    <property type="entry name" value="GNAT_YJDJ"/>
    <property type="match status" value="1"/>
</dbReference>
<comment type="similarity">
    <text evidence="1">Belongs to the NATD1 family.</text>
</comment>
<dbReference type="PhylomeDB" id="B4HJQ0"/>
<dbReference type="FunFam" id="3.40.630.30:FF:000367">
    <property type="entry name" value="GM25645"/>
    <property type="match status" value="1"/>
</dbReference>
<evidence type="ECO:0000256" key="2">
    <source>
        <dbReference type="ARBA" id="ARBA00020243"/>
    </source>
</evidence>
<dbReference type="SUPFAM" id="SSF55729">
    <property type="entry name" value="Acyl-CoA N-acyltransferases (Nat)"/>
    <property type="match status" value="1"/>
</dbReference>
<dbReference type="InterPro" id="IPR016181">
    <property type="entry name" value="Acyl_CoA_acyltransferase"/>
</dbReference>
<evidence type="ECO:0000256" key="3">
    <source>
        <dbReference type="ARBA" id="ARBA00031876"/>
    </source>
</evidence>
<dbReference type="Proteomes" id="UP000001292">
    <property type="component" value="Unassembled WGS sequence"/>
</dbReference>
<dbReference type="Pfam" id="PF14542">
    <property type="entry name" value="Acetyltransf_CG"/>
    <property type="match status" value="1"/>
</dbReference>
<organism evidence="6">
    <name type="scientific">Drosophila sechellia</name>
    <name type="common">Fruit fly</name>
    <dbReference type="NCBI Taxonomy" id="7238"/>
    <lineage>
        <taxon>Eukaryota</taxon>
        <taxon>Metazoa</taxon>
        <taxon>Ecdysozoa</taxon>
        <taxon>Arthropoda</taxon>
        <taxon>Hexapoda</taxon>
        <taxon>Insecta</taxon>
        <taxon>Pterygota</taxon>
        <taxon>Neoptera</taxon>
        <taxon>Endopterygota</taxon>
        <taxon>Diptera</taxon>
        <taxon>Brachycera</taxon>
        <taxon>Muscomorpha</taxon>
        <taxon>Ephydroidea</taxon>
        <taxon>Drosophilidae</taxon>
        <taxon>Drosophila</taxon>
        <taxon>Sophophora</taxon>
    </lineage>
</organism>
<evidence type="ECO:0000259" key="4">
    <source>
        <dbReference type="PROSITE" id="PS51729"/>
    </source>
</evidence>
<dbReference type="InterPro" id="IPR045057">
    <property type="entry name" value="Gcn5-rel_NAT"/>
</dbReference>
<keyword evidence="6" id="KW-1185">Reference proteome</keyword>
<dbReference type="KEGG" id="dse:6605979"/>
<accession>B4HJQ0</accession>
<dbReference type="InterPro" id="IPR031165">
    <property type="entry name" value="GNAT_YJDJ"/>
</dbReference>
<dbReference type="PANTHER" id="PTHR31435">
    <property type="entry name" value="PROTEIN NATD1"/>
    <property type="match status" value="1"/>
</dbReference>
<reference evidence="5 6" key="1">
    <citation type="journal article" date="2007" name="Nature">
        <title>Evolution of genes and genomes on the Drosophila phylogeny.</title>
        <authorList>
            <consortium name="Drosophila 12 Genomes Consortium"/>
            <person name="Clark A.G."/>
            <person name="Eisen M.B."/>
            <person name="Smith D.R."/>
            <person name="Bergman C.M."/>
            <person name="Oliver B."/>
            <person name="Markow T.A."/>
            <person name="Kaufman T.C."/>
            <person name="Kellis M."/>
            <person name="Gelbart W."/>
            <person name="Iyer V.N."/>
            <person name="Pollard D.A."/>
            <person name="Sackton T.B."/>
            <person name="Larracuente A.M."/>
            <person name="Singh N.D."/>
            <person name="Abad J.P."/>
            <person name="Abt D.N."/>
            <person name="Adryan B."/>
            <person name="Aguade M."/>
            <person name="Akashi H."/>
            <person name="Anderson W.W."/>
            <person name="Aquadro C.F."/>
            <person name="Ardell D.H."/>
            <person name="Arguello R."/>
            <person name="Artieri C.G."/>
            <person name="Barbash D.A."/>
            <person name="Barker D."/>
            <person name="Barsanti P."/>
            <person name="Batterham P."/>
            <person name="Batzoglou S."/>
            <person name="Begun D."/>
            <person name="Bhutkar A."/>
            <person name="Blanco E."/>
            <person name="Bosak S.A."/>
            <person name="Bradley R.K."/>
            <person name="Brand A.D."/>
            <person name="Brent M.R."/>
            <person name="Brooks A.N."/>
            <person name="Brown R.H."/>
            <person name="Butlin R.K."/>
            <person name="Caggese C."/>
            <person name="Calvi B.R."/>
            <person name="Bernardo de Carvalho A."/>
            <person name="Caspi A."/>
            <person name="Castrezana S."/>
            <person name="Celniker S.E."/>
            <person name="Chang J.L."/>
            <person name="Chapple C."/>
            <person name="Chatterji S."/>
            <person name="Chinwalla A."/>
            <person name="Civetta A."/>
            <person name="Clifton S.W."/>
            <person name="Comeron J.M."/>
            <person name="Costello J.C."/>
            <person name="Coyne J.A."/>
            <person name="Daub J."/>
            <person name="David R.G."/>
            <person name="Delcher A.L."/>
            <person name="Delehaunty K."/>
            <person name="Do C.B."/>
            <person name="Ebling H."/>
            <person name="Edwards K."/>
            <person name="Eickbush T."/>
            <person name="Evans J.D."/>
            <person name="Filipski A."/>
            <person name="Findeiss S."/>
            <person name="Freyhult E."/>
            <person name="Fulton L."/>
            <person name="Fulton R."/>
            <person name="Garcia A.C."/>
            <person name="Gardiner A."/>
            <person name="Garfield D.A."/>
            <person name="Garvin B.E."/>
            <person name="Gibson G."/>
            <person name="Gilbert D."/>
            <person name="Gnerre S."/>
            <person name="Godfrey J."/>
            <person name="Good R."/>
            <person name="Gotea V."/>
            <person name="Gravely B."/>
            <person name="Greenberg A.J."/>
            <person name="Griffiths-Jones S."/>
            <person name="Gross S."/>
            <person name="Guigo R."/>
            <person name="Gustafson E.A."/>
            <person name="Haerty W."/>
            <person name="Hahn M.W."/>
            <person name="Halligan D.L."/>
            <person name="Halpern A.L."/>
            <person name="Halter G.M."/>
            <person name="Han M.V."/>
            <person name="Heger A."/>
            <person name="Hillier L."/>
            <person name="Hinrichs A.S."/>
            <person name="Holmes I."/>
            <person name="Hoskins R.A."/>
            <person name="Hubisz M.J."/>
            <person name="Hultmark D."/>
            <person name="Huntley M.A."/>
            <person name="Jaffe D.B."/>
            <person name="Jagadeeshan S."/>
            <person name="Jeck W.R."/>
            <person name="Johnson J."/>
            <person name="Jones C.D."/>
            <person name="Jordan W.C."/>
            <person name="Karpen G.H."/>
            <person name="Kataoka E."/>
            <person name="Keightley P.D."/>
            <person name="Kheradpour P."/>
            <person name="Kirkness E.F."/>
            <person name="Koerich L.B."/>
            <person name="Kristiansen K."/>
            <person name="Kudrna D."/>
            <person name="Kulathinal R.J."/>
            <person name="Kumar S."/>
            <person name="Kwok R."/>
            <person name="Lander E."/>
            <person name="Langley C.H."/>
            <person name="Lapoint R."/>
            <person name="Lazzaro B.P."/>
            <person name="Lee S.J."/>
            <person name="Levesque L."/>
            <person name="Li R."/>
            <person name="Lin C.F."/>
            <person name="Lin M.F."/>
            <person name="Lindblad-Toh K."/>
            <person name="Llopart A."/>
            <person name="Long M."/>
            <person name="Low L."/>
            <person name="Lozovsky E."/>
            <person name="Lu J."/>
            <person name="Luo M."/>
            <person name="Machado C.A."/>
            <person name="Makalowski W."/>
            <person name="Marzo M."/>
            <person name="Matsuda M."/>
            <person name="Matzkin L."/>
            <person name="McAllister B."/>
            <person name="McBride C.S."/>
            <person name="McKernan B."/>
            <person name="McKernan K."/>
            <person name="Mendez-Lago M."/>
            <person name="Minx P."/>
            <person name="Mollenhauer M.U."/>
            <person name="Montooth K."/>
            <person name="Mount S.M."/>
            <person name="Mu X."/>
            <person name="Myers E."/>
            <person name="Negre B."/>
            <person name="Newfeld S."/>
            <person name="Nielsen R."/>
            <person name="Noor M.A."/>
            <person name="O'Grady P."/>
            <person name="Pachter L."/>
            <person name="Papaceit M."/>
            <person name="Parisi M.J."/>
            <person name="Parisi M."/>
            <person name="Parts L."/>
            <person name="Pedersen J.S."/>
            <person name="Pesole G."/>
            <person name="Phillippy A.M."/>
            <person name="Ponting C.P."/>
            <person name="Pop M."/>
            <person name="Porcelli D."/>
            <person name="Powell J.R."/>
            <person name="Prohaska S."/>
            <person name="Pruitt K."/>
            <person name="Puig M."/>
            <person name="Quesneville H."/>
            <person name="Ram K.R."/>
            <person name="Rand D."/>
            <person name="Rasmussen M.D."/>
            <person name="Reed L.K."/>
            <person name="Reenan R."/>
            <person name="Reily A."/>
            <person name="Remington K.A."/>
            <person name="Rieger T.T."/>
            <person name="Ritchie M.G."/>
            <person name="Robin C."/>
            <person name="Rogers Y.H."/>
            <person name="Rohde C."/>
            <person name="Rozas J."/>
            <person name="Rubenfield M.J."/>
            <person name="Ruiz A."/>
            <person name="Russo S."/>
            <person name="Salzberg S.L."/>
            <person name="Sanchez-Gracia A."/>
            <person name="Saranga D.J."/>
            <person name="Sato H."/>
            <person name="Schaeffer S.W."/>
            <person name="Schatz M.C."/>
            <person name="Schlenke T."/>
            <person name="Schwartz R."/>
            <person name="Segarra C."/>
            <person name="Singh R.S."/>
            <person name="Sirot L."/>
            <person name="Sirota M."/>
            <person name="Sisneros N.B."/>
            <person name="Smith C.D."/>
            <person name="Smith T.F."/>
            <person name="Spieth J."/>
            <person name="Stage D.E."/>
            <person name="Stark A."/>
            <person name="Stephan W."/>
            <person name="Strausberg R.L."/>
            <person name="Strempel S."/>
            <person name="Sturgill D."/>
            <person name="Sutton G."/>
            <person name="Sutton G.G."/>
            <person name="Tao W."/>
            <person name="Teichmann S."/>
            <person name="Tobari Y.N."/>
            <person name="Tomimura Y."/>
            <person name="Tsolas J.M."/>
            <person name="Valente V.L."/>
            <person name="Venter E."/>
            <person name="Venter J.C."/>
            <person name="Vicario S."/>
            <person name="Vieira F.G."/>
            <person name="Vilella A.J."/>
            <person name="Villasante A."/>
            <person name="Walenz B."/>
            <person name="Wang J."/>
            <person name="Wasserman M."/>
            <person name="Watts T."/>
            <person name="Wilson D."/>
            <person name="Wilson R.K."/>
            <person name="Wing R.A."/>
            <person name="Wolfner M.F."/>
            <person name="Wong A."/>
            <person name="Wong G.K."/>
            <person name="Wu C.I."/>
            <person name="Wu G."/>
            <person name="Yamamoto D."/>
            <person name="Yang H.P."/>
            <person name="Yang S.P."/>
            <person name="Yorke J.A."/>
            <person name="Yoshida K."/>
            <person name="Zdobnov E."/>
            <person name="Zhang P."/>
            <person name="Zhang Y."/>
            <person name="Zimin A.V."/>
            <person name="Baldwin J."/>
            <person name="Abdouelleil A."/>
            <person name="Abdulkadir J."/>
            <person name="Abebe A."/>
            <person name="Abera B."/>
            <person name="Abreu J."/>
            <person name="Acer S.C."/>
            <person name="Aftuck L."/>
            <person name="Alexander A."/>
            <person name="An P."/>
            <person name="Anderson E."/>
            <person name="Anderson S."/>
            <person name="Arachi H."/>
            <person name="Azer M."/>
            <person name="Bachantsang P."/>
            <person name="Barry A."/>
            <person name="Bayul T."/>
            <person name="Berlin A."/>
            <person name="Bessette D."/>
            <person name="Bloom T."/>
            <person name="Blye J."/>
            <person name="Boguslavskiy L."/>
            <person name="Bonnet C."/>
            <person name="Boukhgalter B."/>
            <person name="Bourzgui I."/>
            <person name="Brown A."/>
            <person name="Cahill P."/>
            <person name="Channer S."/>
            <person name="Cheshatsang Y."/>
            <person name="Chuda L."/>
            <person name="Citroen M."/>
            <person name="Collymore A."/>
            <person name="Cooke P."/>
            <person name="Costello M."/>
            <person name="D'Aco K."/>
            <person name="Daza R."/>
            <person name="De Haan G."/>
            <person name="DeGray S."/>
            <person name="DeMaso C."/>
            <person name="Dhargay N."/>
            <person name="Dooley K."/>
            <person name="Dooley E."/>
            <person name="Doricent M."/>
            <person name="Dorje P."/>
            <person name="Dorjee K."/>
            <person name="Dupes A."/>
            <person name="Elong R."/>
            <person name="Falk J."/>
            <person name="Farina A."/>
            <person name="Faro S."/>
            <person name="Ferguson D."/>
            <person name="Fisher S."/>
            <person name="Foley C.D."/>
            <person name="Franke A."/>
            <person name="Friedrich D."/>
            <person name="Gadbois L."/>
            <person name="Gearin G."/>
            <person name="Gearin C.R."/>
            <person name="Giannoukos G."/>
            <person name="Goode T."/>
            <person name="Graham J."/>
            <person name="Grandbois E."/>
            <person name="Grewal S."/>
            <person name="Gyaltsen K."/>
            <person name="Hafez N."/>
            <person name="Hagos B."/>
            <person name="Hall J."/>
            <person name="Henson C."/>
            <person name="Hollinger A."/>
            <person name="Honan T."/>
            <person name="Huard M.D."/>
            <person name="Hughes L."/>
            <person name="Hurhula B."/>
            <person name="Husby M.E."/>
            <person name="Kamat A."/>
            <person name="Kanga B."/>
            <person name="Kashin S."/>
            <person name="Khazanovich D."/>
            <person name="Kisner P."/>
            <person name="Lance K."/>
            <person name="Lara M."/>
            <person name="Lee W."/>
            <person name="Lennon N."/>
            <person name="Letendre F."/>
            <person name="LeVine R."/>
            <person name="Lipovsky A."/>
            <person name="Liu X."/>
            <person name="Liu J."/>
            <person name="Liu S."/>
            <person name="Lokyitsang T."/>
            <person name="Lokyitsang Y."/>
            <person name="Lubonja R."/>
            <person name="Lui A."/>
            <person name="MacDonald P."/>
            <person name="Magnisalis V."/>
            <person name="Maru K."/>
            <person name="Matthews C."/>
            <person name="McCusker W."/>
            <person name="McDonough S."/>
            <person name="Mehta T."/>
            <person name="Meldrim J."/>
            <person name="Meneus L."/>
            <person name="Mihai O."/>
            <person name="Mihalev A."/>
            <person name="Mihova T."/>
            <person name="Mittelman R."/>
            <person name="Mlenga V."/>
            <person name="Montmayeur A."/>
            <person name="Mulrain L."/>
            <person name="Navidi A."/>
            <person name="Naylor J."/>
            <person name="Negash T."/>
            <person name="Nguyen T."/>
            <person name="Nguyen N."/>
            <person name="Nicol R."/>
            <person name="Norbu C."/>
            <person name="Norbu N."/>
            <person name="Novod N."/>
            <person name="O'Neill B."/>
            <person name="Osman S."/>
            <person name="Markiewicz E."/>
            <person name="Oyono O.L."/>
            <person name="Patti C."/>
            <person name="Phunkhang P."/>
            <person name="Pierre F."/>
            <person name="Priest M."/>
            <person name="Raghuraman S."/>
            <person name="Rege F."/>
            <person name="Reyes R."/>
            <person name="Rise C."/>
            <person name="Rogov P."/>
            <person name="Ross K."/>
            <person name="Ryan E."/>
            <person name="Settipalli S."/>
            <person name="Shea T."/>
            <person name="Sherpa N."/>
            <person name="Shi L."/>
            <person name="Shih D."/>
            <person name="Sparrow T."/>
            <person name="Spaulding J."/>
            <person name="Stalker J."/>
            <person name="Stange-Thomann N."/>
            <person name="Stavropoulos S."/>
            <person name="Stone C."/>
            <person name="Strader C."/>
            <person name="Tesfaye S."/>
            <person name="Thomson T."/>
            <person name="Thoulutsang Y."/>
            <person name="Thoulutsang D."/>
            <person name="Topham K."/>
            <person name="Topping I."/>
            <person name="Tsamla T."/>
            <person name="Vassiliev H."/>
            <person name="Vo A."/>
            <person name="Wangchuk T."/>
            <person name="Wangdi T."/>
            <person name="Weiand M."/>
            <person name="Wilkinson J."/>
            <person name="Wilson A."/>
            <person name="Yadav S."/>
            <person name="Young G."/>
            <person name="Yu Q."/>
            <person name="Zembek L."/>
            <person name="Zhong D."/>
            <person name="Zimmer A."/>
            <person name="Zwirko Z."/>
            <person name="Jaffe D.B."/>
            <person name="Alvarez P."/>
            <person name="Brockman W."/>
            <person name="Butler J."/>
            <person name="Chin C."/>
            <person name="Gnerre S."/>
            <person name="Grabherr M."/>
            <person name="Kleber M."/>
            <person name="Mauceli E."/>
            <person name="MacCallum I."/>
        </authorList>
    </citation>
    <scope>NUCLEOTIDE SEQUENCE [LARGE SCALE GENOMIC DNA]</scope>
    <source>
        <strain evidence="6">Rob3c / Tucson 14021-0248.25</strain>
    </source>
</reference>
<proteinExistence type="inferred from homology"/>
<dbReference type="Gene3D" id="3.40.630.30">
    <property type="match status" value="1"/>
</dbReference>
<evidence type="ECO:0000313" key="6">
    <source>
        <dbReference type="Proteomes" id="UP000001292"/>
    </source>
</evidence>